<evidence type="ECO:0000256" key="1">
    <source>
        <dbReference type="SAM" id="MobiDB-lite"/>
    </source>
</evidence>
<organism evidence="3 4">
    <name type="scientific">Didymosphaeria variabile</name>
    <dbReference type="NCBI Taxonomy" id="1932322"/>
    <lineage>
        <taxon>Eukaryota</taxon>
        <taxon>Fungi</taxon>
        <taxon>Dikarya</taxon>
        <taxon>Ascomycota</taxon>
        <taxon>Pezizomycotina</taxon>
        <taxon>Dothideomycetes</taxon>
        <taxon>Pleosporomycetidae</taxon>
        <taxon>Pleosporales</taxon>
        <taxon>Massarineae</taxon>
        <taxon>Didymosphaeriaceae</taxon>
        <taxon>Didymosphaeria</taxon>
    </lineage>
</organism>
<accession>A0A9W8XHI6</accession>
<dbReference type="GeneID" id="80912636"/>
<dbReference type="InterPro" id="IPR011009">
    <property type="entry name" value="Kinase-like_dom_sf"/>
</dbReference>
<dbReference type="CDD" id="cd00180">
    <property type="entry name" value="PKc"/>
    <property type="match status" value="1"/>
</dbReference>
<dbReference type="SMART" id="SM00220">
    <property type="entry name" value="S_TKc"/>
    <property type="match status" value="1"/>
</dbReference>
<proteinExistence type="predicted"/>
<dbReference type="Gene3D" id="1.10.510.10">
    <property type="entry name" value="Transferase(Phosphotransferase) domain 1"/>
    <property type="match status" value="1"/>
</dbReference>
<sequence>MTLVTFTPTTFQRRIVDDTVEEEDASDAKSIKSTNTIDSLLDFYTQGLQYPTPQCGEPGKTAVTTPEVPIADSPTLVPTLVPGEPVLISLDISLESTLSNERPMSPSSGHQSFVTANTDASDGTTSRTNSRLTKRSSRDSFLSFQSMFSDSADLAVSSAYYQLLKEQNLLPEPTVETDWSGRGQHAEFALAERDLVPLQAEKFLGRTRTAIVESVRCKRVRLVRKTIKCTKWTGVKREDALREVQHLYRAQHAHIVRLVGTYVIGSDLAILTYPRAEWNLEQFMAFARTAHDSSARCASALRQFFTCTAKVMDFLHSFPIKHMDIKPQNLLVRDTATSSTEESNRYKLYFTDFGISRAYESVDDCDTESPTSFTRAYAAREVVIQETRGLSADMFSLGCVYSEMLATVLDASIAAFAPHGEAIGVHWTALRATRYTSDDGIRPYHAAIEDIRAWLYALPIQEETELLAVRDWTVGLLSNEASTRPTARQIADDLRLPFACPSCNLRRGPESFEAAEPLALTPRQVSPHRWERPTRTLMEVPALA</sequence>
<dbReference type="EMBL" id="JAPEUX010000006">
    <property type="protein sequence ID" value="KAJ4350485.1"/>
    <property type="molecule type" value="Genomic_DNA"/>
</dbReference>
<feature type="compositionally biased region" description="Polar residues" evidence="1">
    <location>
        <begin position="99"/>
        <end position="131"/>
    </location>
</feature>
<protein>
    <recommendedName>
        <fullName evidence="2">Protein kinase domain-containing protein</fullName>
    </recommendedName>
</protein>
<evidence type="ECO:0000259" key="2">
    <source>
        <dbReference type="PROSITE" id="PS50011"/>
    </source>
</evidence>
<dbReference type="GO" id="GO:0004674">
    <property type="term" value="F:protein serine/threonine kinase activity"/>
    <property type="evidence" value="ECO:0007669"/>
    <property type="project" value="TreeGrafter"/>
</dbReference>
<dbReference type="InterPro" id="IPR008271">
    <property type="entry name" value="Ser/Thr_kinase_AS"/>
</dbReference>
<evidence type="ECO:0000313" key="3">
    <source>
        <dbReference type="EMBL" id="KAJ4350485.1"/>
    </source>
</evidence>
<name>A0A9W8XHI6_9PLEO</name>
<dbReference type="PROSITE" id="PS00108">
    <property type="entry name" value="PROTEIN_KINASE_ST"/>
    <property type="match status" value="1"/>
</dbReference>
<reference evidence="3" key="1">
    <citation type="submission" date="2022-10" db="EMBL/GenBank/DDBJ databases">
        <title>Tapping the CABI collections for fungal endophytes: first genome assemblies for Collariella, Neodidymelliopsis, Ascochyta clinopodiicola, Didymella pomorum, Didymosphaeria variabile, Neocosmospora piperis and Neocucurbitaria cava.</title>
        <authorList>
            <person name="Hill R."/>
        </authorList>
    </citation>
    <scope>NUCLEOTIDE SEQUENCE</scope>
    <source>
        <strain evidence="3">IMI 356815</strain>
    </source>
</reference>
<dbReference type="Pfam" id="PF00069">
    <property type="entry name" value="Pkinase"/>
    <property type="match status" value="1"/>
</dbReference>
<dbReference type="OrthoDB" id="4062651at2759"/>
<feature type="region of interest" description="Disordered" evidence="1">
    <location>
        <begin position="99"/>
        <end position="132"/>
    </location>
</feature>
<gene>
    <name evidence="3" type="ORF">N0V89_009106</name>
</gene>
<feature type="domain" description="Protein kinase" evidence="2">
    <location>
        <begin position="198"/>
        <end position="499"/>
    </location>
</feature>
<dbReference type="RefSeq" id="XP_056069415.1">
    <property type="nucleotide sequence ID" value="XM_056217859.1"/>
</dbReference>
<dbReference type="InterPro" id="IPR000719">
    <property type="entry name" value="Prot_kinase_dom"/>
</dbReference>
<dbReference type="GO" id="GO:0005524">
    <property type="term" value="F:ATP binding"/>
    <property type="evidence" value="ECO:0007669"/>
    <property type="project" value="InterPro"/>
</dbReference>
<dbReference type="PANTHER" id="PTHR24359:SF1">
    <property type="entry name" value="INHIBITOR OF NUCLEAR FACTOR KAPPA-B KINASE EPSILON SUBUNIT HOMOLOG 1-RELATED"/>
    <property type="match status" value="1"/>
</dbReference>
<dbReference type="SUPFAM" id="SSF56112">
    <property type="entry name" value="Protein kinase-like (PK-like)"/>
    <property type="match status" value="1"/>
</dbReference>
<dbReference type="Proteomes" id="UP001140513">
    <property type="component" value="Unassembled WGS sequence"/>
</dbReference>
<dbReference type="AlphaFoldDB" id="A0A9W8XHI6"/>
<dbReference type="PANTHER" id="PTHR24359">
    <property type="entry name" value="SERINE/THREONINE-PROTEIN KINASE SBK1"/>
    <property type="match status" value="1"/>
</dbReference>
<dbReference type="PROSITE" id="PS50011">
    <property type="entry name" value="PROTEIN_KINASE_DOM"/>
    <property type="match status" value="1"/>
</dbReference>
<evidence type="ECO:0000313" key="4">
    <source>
        <dbReference type="Proteomes" id="UP001140513"/>
    </source>
</evidence>
<comment type="caution">
    <text evidence="3">The sequence shown here is derived from an EMBL/GenBank/DDBJ whole genome shotgun (WGS) entry which is preliminary data.</text>
</comment>
<keyword evidence="4" id="KW-1185">Reference proteome</keyword>